<evidence type="ECO:0000256" key="3">
    <source>
        <dbReference type="ARBA" id="ARBA00022448"/>
    </source>
</evidence>
<protein>
    <recommendedName>
        <fullName evidence="13">FAS1 domain-containing protein</fullName>
    </recommendedName>
</protein>
<dbReference type="GO" id="GO:0015227">
    <property type="term" value="F:O-acyl-L-carnitine transmembrane transporter activity"/>
    <property type="evidence" value="ECO:0007669"/>
    <property type="project" value="TreeGrafter"/>
</dbReference>
<dbReference type="PROSITE" id="PS50213">
    <property type="entry name" value="FAS1"/>
    <property type="match status" value="4"/>
</dbReference>
<evidence type="ECO:0000256" key="11">
    <source>
        <dbReference type="SAM" id="Phobius"/>
    </source>
</evidence>
<dbReference type="SUPFAM" id="SSF82153">
    <property type="entry name" value="FAS1 domain"/>
    <property type="match status" value="5"/>
</dbReference>
<dbReference type="Proteomes" id="UP001362999">
    <property type="component" value="Unassembled WGS sequence"/>
</dbReference>
<evidence type="ECO:0000256" key="6">
    <source>
        <dbReference type="ARBA" id="ARBA00022989"/>
    </source>
</evidence>
<dbReference type="InterPro" id="IPR036378">
    <property type="entry name" value="FAS1_dom_sf"/>
</dbReference>
<gene>
    <name evidence="14" type="ORF">R3P38DRAFT_2675899</name>
</gene>
<dbReference type="Pfam" id="PF02469">
    <property type="entry name" value="Fasciclin"/>
    <property type="match status" value="5"/>
</dbReference>
<keyword evidence="3" id="KW-0813">Transport</keyword>
<feature type="domain" description="FAS1" evidence="13">
    <location>
        <begin position="487"/>
        <end position="629"/>
    </location>
</feature>
<keyword evidence="4 9" id="KW-0812">Transmembrane</keyword>
<dbReference type="PANTHER" id="PTHR45624">
    <property type="entry name" value="MITOCHONDRIAL BASIC AMINO ACIDS TRANSPORTER-RELATED"/>
    <property type="match status" value="1"/>
</dbReference>
<dbReference type="SUPFAM" id="SSF103506">
    <property type="entry name" value="Mitochondrial carrier"/>
    <property type="match status" value="1"/>
</dbReference>
<evidence type="ECO:0000256" key="1">
    <source>
        <dbReference type="ARBA" id="ARBA00004225"/>
    </source>
</evidence>
<keyword evidence="6 11" id="KW-1133">Transmembrane helix</keyword>
<evidence type="ECO:0000256" key="12">
    <source>
        <dbReference type="SAM" id="SignalP"/>
    </source>
</evidence>
<organism evidence="14 15">
    <name type="scientific">Favolaschia claudopus</name>
    <dbReference type="NCBI Taxonomy" id="2862362"/>
    <lineage>
        <taxon>Eukaryota</taxon>
        <taxon>Fungi</taxon>
        <taxon>Dikarya</taxon>
        <taxon>Basidiomycota</taxon>
        <taxon>Agaricomycotina</taxon>
        <taxon>Agaricomycetes</taxon>
        <taxon>Agaricomycetidae</taxon>
        <taxon>Agaricales</taxon>
        <taxon>Marasmiineae</taxon>
        <taxon>Mycenaceae</taxon>
        <taxon>Favolaschia</taxon>
    </lineage>
</organism>
<reference evidence="14 15" key="1">
    <citation type="journal article" date="2024" name="J Genomics">
        <title>Draft genome sequencing and assembly of Favolaschia claudopus CIRM-BRFM 2984 isolated from oak limbs.</title>
        <authorList>
            <person name="Navarro D."/>
            <person name="Drula E."/>
            <person name="Chaduli D."/>
            <person name="Cazenave R."/>
            <person name="Ahrendt S."/>
            <person name="Wang J."/>
            <person name="Lipzen A."/>
            <person name="Daum C."/>
            <person name="Barry K."/>
            <person name="Grigoriev I.V."/>
            <person name="Favel A."/>
            <person name="Rosso M.N."/>
            <person name="Martin F."/>
        </authorList>
    </citation>
    <scope>NUCLEOTIDE SEQUENCE [LARGE SCALE GENOMIC DNA]</scope>
    <source>
        <strain evidence="14 15">CIRM-BRFM 2984</strain>
    </source>
</reference>
<feature type="repeat" description="Solcar" evidence="9">
    <location>
        <begin position="863"/>
        <end position="948"/>
    </location>
</feature>
<evidence type="ECO:0000256" key="2">
    <source>
        <dbReference type="ARBA" id="ARBA00006375"/>
    </source>
</evidence>
<feature type="region of interest" description="Disordered" evidence="10">
    <location>
        <begin position="125"/>
        <end position="150"/>
    </location>
</feature>
<proteinExistence type="inferred from homology"/>
<keyword evidence="7" id="KW-0496">Mitochondrion</keyword>
<accession>A0AAW0EJS6</accession>
<keyword evidence="15" id="KW-1185">Reference proteome</keyword>
<feature type="repeat" description="Solcar" evidence="9">
    <location>
        <begin position="1061"/>
        <end position="1146"/>
    </location>
</feature>
<keyword evidence="12" id="KW-0732">Signal</keyword>
<feature type="domain" description="FAS1" evidence="13">
    <location>
        <begin position="341"/>
        <end position="484"/>
    </location>
</feature>
<dbReference type="InterPro" id="IPR018108">
    <property type="entry name" value="MCP_transmembrane"/>
</dbReference>
<feature type="domain" description="FAS1" evidence="13">
    <location>
        <begin position="205"/>
        <end position="338"/>
    </location>
</feature>
<keyword evidence="8 9" id="KW-0472">Membrane</keyword>
<evidence type="ECO:0000259" key="13">
    <source>
        <dbReference type="PROSITE" id="PS50213"/>
    </source>
</evidence>
<evidence type="ECO:0000313" key="14">
    <source>
        <dbReference type="EMBL" id="KAK7064349.1"/>
    </source>
</evidence>
<feature type="signal peptide" evidence="12">
    <location>
        <begin position="1"/>
        <end position="17"/>
    </location>
</feature>
<feature type="domain" description="FAS1" evidence="13">
    <location>
        <begin position="27"/>
        <end position="202"/>
    </location>
</feature>
<dbReference type="PROSITE" id="PS50920">
    <property type="entry name" value="SOLCAR"/>
    <property type="match status" value="3"/>
</dbReference>
<dbReference type="Pfam" id="PF00153">
    <property type="entry name" value="Mito_carr"/>
    <property type="match status" value="3"/>
</dbReference>
<keyword evidence="5" id="KW-0677">Repeat</keyword>
<dbReference type="GO" id="GO:0006839">
    <property type="term" value="P:mitochondrial transport"/>
    <property type="evidence" value="ECO:0007669"/>
    <property type="project" value="TreeGrafter"/>
</dbReference>
<comment type="similarity">
    <text evidence="2">Belongs to the mitochondrial carrier (TC 2.A.29) family.</text>
</comment>
<dbReference type="InterPro" id="IPR000782">
    <property type="entry name" value="FAS1_domain"/>
</dbReference>
<evidence type="ECO:0000256" key="8">
    <source>
        <dbReference type="ARBA" id="ARBA00023136"/>
    </source>
</evidence>
<dbReference type="EMBL" id="JAWWNJ010000001">
    <property type="protein sequence ID" value="KAK7064349.1"/>
    <property type="molecule type" value="Genomic_DNA"/>
</dbReference>
<feature type="repeat" description="Solcar" evidence="9">
    <location>
        <begin position="961"/>
        <end position="1050"/>
    </location>
</feature>
<evidence type="ECO:0000256" key="10">
    <source>
        <dbReference type="SAM" id="MobiDB-lite"/>
    </source>
</evidence>
<comment type="caution">
    <text evidence="14">The sequence shown here is derived from an EMBL/GenBank/DDBJ whole genome shotgun (WGS) entry which is preliminary data.</text>
</comment>
<dbReference type="GO" id="GO:0031966">
    <property type="term" value="C:mitochondrial membrane"/>
    <property type="evidence" value="ECO:0007669"/>
    <property type="project" value="UniProtKB-SubCell"/>
</dbReference>
<feature type="transmembrane region" description="Helical" evidence="11">
    <location>
        <begin position="821"/>
        <end position="842"/>
    </location>
</feature>
<dbReference type="Gene3D" id="2.30.180.10">
    <property type="entry name" value="FAS1 domain"/>
    <property type="match status" value="5"/>
</dbReference>
<dbReference type="Gene3D" id="1.50.40.10">
    <property type="entry name" value="Mitochondrial carrier domain"/>
    <property type="match status" value="2"/>
</dbReference>
<sequence>MVLFQRFLLLPIPLIFAAQSSFTTTYSRTLVDYLSDDPDYTSLITLLQRARLIPTLNRLNGSTFFAPTNNAIERNGLWNSVVSDPSFTLNDNIQEQLRQQLFYHLLNYSLPNVPEAPNPLELKTLHFPRSPLEPPSREPPPSPPWMPIPGGALGGAPQRLRVATRAEGAWVGVDAFGNDGVEIVKGKIDAGNGVLLGIDSVLEPPPDLAHLIAQHQLVSYFNKILTSEIVSLLNSTSQLTLFLPVDDAFNNLHEIERLYLESEFATADLLRIVNSHAVVHKKVRWSDTFDPSGKLKTIDGSVLDIIVTPEKTKVSSAELVRPDIYASNGVLHLVSDLLVDLELTPEKYLLALNCSSFVSLIHSANLTGLVNDTQAKRTILAPQDDVLKLFGDDDIPEKGSEGLKKMLQYHFLPGHWTSKKLEDGMLLETELIEDGLDGGRQVLSIGVTSGDKKKEDKTFKFGGVSVIGERVVNNTLIYFISRPLTPPSDVLGTILPLQDSSLFLASAFSAAVADKLNLTARTSVFVPHNSAFQRLGQLVSAHLLAPSSKKDLASVLLHHTLDTVEYSRSFQNGSRTFATLEGSDVQLEYNKNGSIFVGASGGWAGMKAELFPRDILTRTGVVHEVSDILIPRTVDITVGKLIKAADATTMATLVTKAGMDWVLNGTTPPSDSIWAGQGFDNVGWTLLCPKDTAFESYNLTELYADSERLRNLVSQHLIPTPRGTVDAVDTIINNNRPLVLDDSATYTTLRSPASAYGDIIFRKTDTGDYIVGIKGARGSDGDSDWARVVGWGRSTTGGGTGGVIQIDQPLDPYYPSWWIEYGGPLIVGVGGIVLICLFFYGVRAFWRRDFTQPTYEPSEVSAAEQIKSFIAGGFGGAAAVLVGHPFDLTKTRLQTAPAGVYTGAIDVVKKTVAKDGIMGMYRGMLPPLLGVTPIFAVSFWAYDASKQLILAWTPNRTSDVLSIPELATAGFLSAVPTTLLTAPVERAKVLLQVQGQGGSEQKYKGVFDVMRHLYKEGGLKSIFRGSGATLARDGPGSAAYFAAYEITKKALTPPGQSPSQLNLSAIILAGGTAGVAMWAVAIPPDVLKSRLQSAPTGTYSGLIDCARKTIAQDGVGALWKGFGPAMGRAFPANAATFLGVEASKRRKGAAKATKPPTARRLSASEIARNLTHFEIWSSHQKCEQVSFSSDIPEVFEQSIQELFDFSSRPKVPAVWLEDGSPEFKSLSNLVPQDFLSFLQEIHDKNPKLFGEVADADVQAILSKMIIVHSAWRRLNIMKQSKEKYSEADYAANVYNVLRSPAIRGSTLRVQCSISLPQPLVTANVSPETTRILGAKAASPDAVVMIPSATIRALSLSKDSPYQVLKRHPNVVKTGNVSKSSSFRFQSTPLVVPPETPAFQFVSSVWEDKKPVHTMLEDAYRQNRMSTAAAARHLHCHQVKAPVIGLVWASGTVRAHVDWCGTPSEGGKSLVVYSAPYRIESIAGDGADIFHEWQLDRAADIAEVFFLIENIDRWTMNGFRNLVLKGVDDLVESVVKKKEDYVPWKRVGDLPSSSAPAKENANISASTASSTQPSPPRPVKARVRNHR</sequence>
<dbReference type="InterPro" id="IPR023395">
    <property type="entry name" value="MCP_dom_sf"/>
</dbReference>
<evidence type="ECO:0000256" key="7">
    <source>
        <dbReference type="ARBA" id="ARBA00023128"/>
    </source>
</evidence>
<dbReference type="InterPro" id="IPR050567">
    <property type="entry name" value="Mitochondrial_Carrier"/>
</dbReference>
<feature type="transmembrane region" description="Helical" evidence="11">
    <location>
        <begin position="924"/>
        <end position="942"/>
    </location>
</feature>
<evidence type="ECO:0000313" key="15">
    <source>
        <dbReference type="Proteomes" id="UP001362999"/>
    </source>
</evidence>
<dbReference type="PANTHER" id="PTHR45624:SF4">
    <property type="entry name" value="CONGESTED-LIKE TRACHEA PROTEIN-RELATED"/>
    <property type="match status" value="1"/>
</dbReference>
<evidence type="ECO:0000256" key="9">
    <source>
        <dbReference type="PROSITE-ProRule" id="PRU00282"/>
    </source>
</evidence>
<comment type="subcellular location">
    <subcellularLocation>
        <location evidence="1">Mitochondrion membrane</location>
        <topology evidence="1">Multi-pass membrane protein</topology>
    </subcellularLocation>
</comment>
<evidence type="ECO:0000256" key="5">
    <source>
        <dbReference type="ARBA" id="ARBA00022737"/>
    </source>
</evidence>
<feature type="region of interest" description="Disordered" evidence="10">
    <location>
        <begin position="1545"/>
        <end position="1586"/>
    </location>
</feature>
<dbReference type="SMART" id="SM00554">
    <property type="entry name" value="FAS1"/>
    <property type="match status" value="5"/>
</dbReference>
<dbReference type="GO" id="GO:1902603">
    <property type="term" value="P:carnitine transmembrane transport"/>
    <property type="evidence" value="ECO:0007669"/>
    <property type="project" value="TreeGrafter"/>
</dbReference>
<feature type="compositionally biased region" description="Pro residues" evidence="10">
    <location>
        <begin position="131"/>
        <end position="147"/>
    </location>
</feature>
<name>A0AAW0EJS6_9AGAR</name>
<feature type="chain" id="PRO_5043990387" description="FAS1 domain-containing protein" evidence="12">
    <location>
        <begin position="18"/>
        <end position="1586"/>
    </location>
</feature>
<evidence type="ECO:0000256" key="4">
    <source>
        <dbReference type="ARBA" id="ARBA00022692"/>
    </source>
</evidence>